<dbReference type="RefSeq" id="WP_065077261.1">
    <property type="nucleotide sequence ID" value="NZ_LROS01000009.1"/>
</dbReference>
<accession>A0A1A6AZJ1</accession>
<dbReference type="AlphaFoldDB" id="A0A1A6AZJ1"/>
<keyword evidence="4" id="KW-1185">Reference proteome</keyword>
<feature type="signal peptide" evidence="2">
    <location>
        <begin position="1"/>
        <end position="22"/>
    </location>
</feature>
<feature type="region of interest" description="Disordered" evidence="1">
    <location>
        <begin position="91"/>
        <end position="118"/>
    </location>
</feature>
<dbReference type="Proteomes" id="UP000093954">
    <property type="component" value="Unassembled WGS sequence"/>
</dbReference>
<organism evidence="3 4">
    <name type="scientific">Clostridium ragsdalei P11</name>
    <dbReference type="NCBI Taxonomy" id="1353534"/>
    <lineage>
        <taxon>Bacteria</taxon>
        <taxon>Bacillati</taxon>
        <taxon>Bacillota</taxon>
        <taxon>Clostridia</taxon>
        <taxon>Eubacteriales</taxon>
        <taxon>Clostridiaceae</taxon>
        <taxon>Clostridium</taxon>
    </lineage>
</organism>
<proteinExistence type="predicted"/>
<dbReference type="EMBL" id="LROS01000009">
    <property type="protein sequence ID" value="OBR95494.1"/>
    <property type="molecule type" value="Genomic_DNA"/>
</dbReference>
<sequence length="142" mass="15943">MRKIAIILITIMLFMVAGCSNKDVIKHNYTYKGENEFWTVQYKVNSIDTFTKKDDKLHYEGNSNDTFTVTYKKNISDLSSVKHLQISYKSSAGGGSIGQNSPRKRTYTMTSSSTGGATEDKDEVIKVTINLDGKIQTIELKN</sequence>
<keyword evidence="2" id="KW-0732">Signal</keyword>
<evidence type="ECO:0000256" key="1">
    <source>
        <dbReference type="SAM" id="MobiDB-lite"/>
    </source>
</evidence>
<gene>
    <name evidence="3" type="ORF">CLRAG_08860</name>
</gene>
<comment type="caution">
    <text evidence="3">The sequence shown here is derived from an EMBL/GenBank/DDBJ whole genome shotgun (WGS) entry which is preliminary data.</text>
</comment>
<dbReference type="PATRIC" id="fig|1353534.3.peg.898"/>
<evidence type="ECO:0008006" key="5">
    <source>
        <dbReference type="Google" id="ProtNLM"/>
    </source>
</evidence>
<evidence type="ECO:0000313" key="3">
    <source>
        <dbReference type="EMBL" id="OBR95494.1"/>
    </source>
</evidence>
<dbReference type="PROSITE" id="PS51257">
    <property type="entry name" value="PROKAR_LIPOPROTEIN"/>
    <property type="match status" value="1"/>
</dbReference>
<evidence type="ECO:0000256" key="2">
    <source>
        <dbReference type="SAM" id="SignalP"/>
    </source>
</evidence>
<name>A0A1A6AZJ1_9CLOT</name>
<reference evidence="3 4" key="1">
    <citation type="journal article" date="2012" name="Front. Microbiol.">
        <title>Draft Genome Sequence of the Virulent Strain 01-B526 of the Fish Pathogen Aeromonas salmonicida.</title>
        <authorList>
            <person name="Charette S.J."/>
            <person name="Brochu F."/>
            <person name="Boyle B."/>
            <person name="Filion G."/>
            <person name="Tanaka K.H."/>
            <person name="Derome N."/>
        </authorList>
    </citation>
    <scope>NUCLEOTIDE SEQUENCE [LARGE SCALE GENOMIC DNA]</scope>
    <source>
        <strain evidence="3 4">P11</strain>
    </source>
</reference>
<feature type="compositionally biased region" description="Polar residues" evidence="1">
    <location>
        <begin position="107"/>
        <end position="116"/>
    </location>
</feature>
<feature type="chain" id="PRO_5008342570" description="Lipoprotein" evidence="2">
    <location>
        <begin position="23"/>
        <end position="142"/>
    </location>
</feature>
<evidence type="ECO:0000313" key="4">
    <source>
        <dbReference type="Proteomes" id="UP000093954"/>
    </source>
</evidence>
<protein>
    <recommendedName>
        <fullName evidence="5">Lipoprotein</fullName>
    </recommendedName>
</protein>